<evidence type="ECO:0000313" key="2">
    <source>
        <dbReference type="EMBL" id="SFB84236.1"/>
    </source>
</evidence>
<dbReference type="SUPFAM" id="SSF53850">
    <property type="entry name" value="Periplasmic binding protein-like II"/>
    <property type="match status" value="1"/>
</dbReference>
<keyword evidence="1" id="KW-0732">Signal</keyword>
<dbReference type="PANTHER" id="PTHR30632:SF14">
    <property type="entry name" value="TUNGSTATE_MOLYBDATE_CHROMATE-BINDING PROTEIN MODA"/>
    <property type="match status" value="1"/>
</dbReference>
<feature type="chain" id="PRO_5011778436" evidence="1">
    <location>
        <begin position="24"/>
        <end position="278"/>
    </location>
</feature>
<sequence length="278" mass="31780">MKPLAQKALVLFATLLVATAIQASSMSQSDLPMSQPNFQGFVPDQRRHMDEREEDPNLIRMMVAPSLYAVTNLLLDTYQEKRPESRFRIHQGTPDDLLDLLDDNYDFDLLLDAEISDGMARVKDGWAVRTQVLAVGRVALWAPLETVRSTRVLSLRNDPIGLQHASSPYHRAGREVLERNEVLEEYENRLTPVRLGESLFDKVKNGDFPAAFIEYHRLVQAGLHERREVLKMPSNHHGSITHSATMMRHGQSKDNVQEFWEFLFSDQAQRILKDAGFD</sequence>
<dbReference type="GO" id="GO:0030973">
    <property type="term" value="F:molybdate ion binding"/>
    <property type="evidence" value="ECO:0007669"/>
    <property type="project" value="TreeGrafter"/>
</dbReference>
<dbReference type="InterPro" id="IPR050682">
    <property type="entry name" value="ModA/WtpA"/>
</dbReference>
<dbReference type="STRING" id="1122252.SAMN05660443_0482"/>
<reference evidence="2 3" key="1">
    <citation type="submission" date="2016-10" db="EMBL/GenBank/DDBJ databases">
        <authorList>
            <person name="de Groot N.N."/>
        </authorList>
    </citation>
    <scope>NUCLEOTIDE SEQUENCE [LARGE SCALE GENOMIC DNA]</scope>
    <source>
        <strain evidence="2 3">DSM 18438</strain>
    </source>
</reference>
<dbReference type="RefSeq" id="WP_091958590.1">
    <property type="nucleotide sequence ID" value="NZ_FOLH01000001.1"/>
</dbReference>
<name>A0A1I1EBW7_9GAMM</name>
<feature type="signal peptide" evidence="1">
    <location>
        <begin position="1"/>
        <end position="23"/>
    </location>
</feature>
<dbReference type="AlphaFoldDB" id="A0A1I1EBW7"/>
<protein>
    <submittedName>
        <fullName evidence="2">ABC-type molybdate transport system, substrate-binding protein</fullName>
    </submittedName>
</protein>
<evidence type="ECO:0000313" key="3">
    <source>
        <dbReference type="Proteomes" id="UP000199058"/>
    </source>
</evidence>
<dbReference type="Proteomes" id="UP000199058">
    <property type="component" value="Unassembled WGS sequence"/>
</dbReference>
<dbReference type="EMBL" id="FOLH01000001">
    <property type="protein sequence ID" value="SFB84236.1"/>
    <property type="molecule type" value="Genomic_DNA"/>
</dbReference>
<organism evidence="2 3">
    <name type="scientific">Marinospirillum celere</name>
    <dbReference type="NCBI Taxonomy" id="1122252"/>
    <lineage>
        <taxon>Bacteria</taxon>
        <taxon>Pseudomonadati</taxon>
        <taxon>Pseudomonadota</taxon>
        <taxon>Gammaproteobacteria</taxon>
        <taxon>Oceanospirillales</taxon>
        <taxon>Oceanospirillaceae</taxon>
        <taxon>Marinospirillum</taxon>
    </lineage>
</organism>
<keyword evidence="3" id="KW-1185">Reference proteome</keyword>
<dbReference type="Gene3D" id="3.40.190.10">
    <property type="entry name" value="Periplasmic binding protein-like II"/>
    <property type="match status" value="2"/>
</dbReference>
<dbReference type="PANTHER" id="PTHR30632">
    <property type="entry name" value="MOLYBDATE-BINDING PERIPLASMIC PROTEIN"/>
    <property type="match status" value="1"/>
</dbReference>
<gene>
    <name evidence="2" type="ORF">SAMN05660443_0482</name>
</gene>
<dbReference type="OrthoDB" id="6115120at2"/>
<proteinExistence type="predicted"/>
<dbReference type="Pfam" id="PF13531">
    <property type="entry name" value="SBP_bac_11"/>
    <property type="match status" value="1"/>
</dbReference>
<dbReference type="GO" id="GO:0015689">
    <property type="term" value="P:molybdate ion transport"/>
    <property type="evidence" value="ECO:0007669"/>
    <property type="project" value="TreeGrafter"/>
</dbReference>
<accession>A0A1I1EBW7</accession>
<evidence type="ECO:0000256" key="1">
    <source>
        <dbReference type="SAM" id="SignalP"/>
    </source>
</evidence>